<feature type="region of interest" description="Disordered" evidence="1">
    <location>
        <begin position="128"/>
        <end position="148"/>
    </location>
</feature>
<gene>
    <name evidence="2" type="ORF">C1SCF055_LOCUS41991</name>
</gene>
<comment type="caution">
    <text evidence="2">The sequence shown here is derived from an EMBL/GenBank/DDBJ whole genome shotgun (WGS) entry which is preliminary data.</text>
</comment>
<reference evidence="2" key="1">
    <citation type="submission" date="2022-10" db="EMBL/GenBank/DDBJ databases">
        <authorList>
            <person name="Chen Y."/>
            <person name="Dougan E. K."/>
            <person name="Chan C."/>
            <person name="Rhodes N."/>
            <person name="Thang M."/>
        </authorList>
    </citation>
    <scope>NUCLEOTIDE SEQUENCE</scope>
</reference>
<organism evidence="2">
    <name type="scientific">Cladocopium goreaui</name>
    <dbReference type="NCBI Taxonomy" id="2562237"/>
    <lineage>
        <taxon>Eukaryota</taxon>
        <taxon>Sar</taxon>
        <taxon>Alveolata</taxon>
        <taxon>Dinophyceae</taxon>
        <taxon>Suessiales</taxon>
        <taxon>Symbiodiniaceae</taxon>
        <taxon>Cladocopium</taxon>
    </lineage>
</organism>
<protein>
    <submittedName>
        <fullName evidence="3">F-box protein</fullName>
    </submittedName>
</protein>
<evidence type="ECO:0000313" key="3">
    <source>
        <dbReference type="EMBL" id="CAL4804651.1"/>
    </source>
</evidence>
<feature type="non-terminal residue" evidence="2">
    <location>
        <position position="1"/>
    </location>
</feature>
<dbReference type="EMBL" id="CAMXCT010006631">
    <property type="protein sequence ID" value="CAI4017339.1"/>
    <property type="molecule type" value="Genomic_DNA"/>
</dbReference>
<feature type="region of interest" description="Disordered" evidence="1">
    <location>
        <begin position="843"/>
        <end position="867"/>
    </location>
</feature>
<keyword evidence="4" id="KW-1185">Reference proteome</keyword>
<sequence>TISASSSGDLHEESETSTSHTDIHLKRMVYFVPWAAHRMVAMSAMRGIGLECWRFKHAAPLVLPRSLLLRILLSEVLLAPTVRVEPVRRFAYAWADAHQISKVKVQVNNAKVWRLQLTSEMMLLAETKGEHSQGDGRNPSRQLAKDQAHETPMRAMAGLFAAGVAPEQMPSYGSLQGARRRRLRQTAGSGAQGPCATLATWRTWLAQHQHCPEDSFQLRCREVDATNHPGLTIMISDNMKQEVCSLYKANKLEMYAVADATYKVNQAQWPLFALAVVAKHQHNGLWRTTVLPMALAWVPNDHNEAVIHAVVKAIIAEYQKAGVPLEEALHHFHWDNLAAGRSAVKKLLPFTRFRRCMRHQVDAVKRVKGANKDMKTLVARIISFSASSFTPLIFHEIWQSLLCRLIEMGDKTLHEYCLKEVLMQDSAGLWTAEWYCQPSSDRRLKRCLPPNVHTMDLGVAAEKLQGNVQSSDVHHWGQAEKLYTVGCVDAALMIDENMHQLMPALLTAPDQIALQATLRRLHCWHNPYEGSPAGRLSLSKFIEFLTSIAGVMVLPPAAKGNEKDFTGRSAWTTLDELVKRADDKKKRASEKKRQASESLATPKKARSDPTPSDRDARLQEIALQLANDKNFQVLFSAVSSLEKLQVTVAEAHKQGLGKSLKKLVDDDQMSVAERQMQAGMDGCHQDKKPVSVEPRAEAAMVYWMHSDIPVLSPGQVPRLLAAKGDWLTQTLLAERSKKQVAEGTLVHQLCASDVFLRLDVTSAVICWLCGCDDVWSDAGDNVEVHRRPGTQKALQILRAWHRGLKLSETDLLQKADPAEAASWVVERNAMLSLAWKSATQRSGPSIHNLEADDEMTSGSSSMSESDSAKVNTLTKRGACIVRWVKAHQDPQHLVGEARILAIFNARVDAEAKKVVVERAQHRLYRALFKEYNTAKEDAARLADLHVAIAQAFVEVERPKVGEWAPDGFVVVGLGAQLLCASAYVAVVSYVGPRALCRRRLPAGDVDDVSGLPFARLGAGGLSVGGRIPLHTAVVADLSSLFIGGSLLTLERCTFAFRDKNGWQQIAEDAGAMAIEVEAGRDGRDGLAVLRRAWDRLVGTVGM</sequence>
<proteinExistence type="predicted"/>
<feature type="compositionally biased region" description="Basic and acidic residues" evidence="1">
    <location>
        <begin position="605"/>
        <end position="614"/>
    </location>
</feature>
<reference evidence="3 4" key="2">
    <citation type="submission" date="2024-05" db="EMBL/GenBank/DDBJ databases">
        <authorList>
            <person name="Chen Y."/>
            <person name="Shah S."/>
            <person name="Dougan E. K."/>
            <person name="Thang M."/>
            <person name="Chan C."/>
        </authorList>
    </citation>
    <scope>NUCLEOTIDE SEQUENCE [LARGE SCALE GENOMIC DNA]</scope>
</reference>
<dbReference type="EMBL" id="CAMXCT030006631">
    <property type="protein sequence ID" value="CAL4804651.1"/>
    <property type="molecule type" value="Genomic_DNA"/>
</dbReference>
<name>A0A9P1GM21_9DINO</name>
<feature type="compositionally biased region" description="Basic and acidic residues" evidence="1">
    <location>
        <begin position="581"/>
        <end position="595"/>
    </location>
</feature>
<dbReference type="OrthoDB" id="440775at2759"/>
<evidence type="ECO:0000313" key="4">
    <source>
        <dbReference type="Proteomes" id="UP001152797"/>
    </source>
</evidence>
<feature type="region of interest" description="Disordered" evidence="1">
    <location>
        <begin position="581"/>
        <end position="614"/>
    </location>
</feature>
<dbReference type="AlphaFoldDB" id="A0A9P1GM21"/>
<evidence type="ECO:0000313" key="2">
    <source>
        <dbReference type="EMBL" id="CAI4017339.1"/>
    </source>
</evidence>
<feature type="non-terminal residue" evidence="2">
    <location>
        <position position="1102"/>
    </location>
</feature>
<evidence type="ECO:0000256" key="1">
    <source>
        <dbReference type="SAM" id="MobiDB-lite"/>
    </source>
</evidence>
<accession>A0A9P1GM21</accession>
<dbReference type="EMBL" id="CAMXCT020006631">
    <property type="protein sequence ID" value="CAL1170714.1"/>
    <property type="molecule type" value="Genomic_DNA"/>
</dbReference>
<feature type="compositionally biased region" description="Low complexity" evidence="1">
    <location>
        <begin position="856"/>
        <end position="865"/>
    </location>
</feature>
<dbReference type="Proteomes" id="UP001152797">
    <property type="component" value="Unassembled WGS sequence"/>
</dbReference>